<dbReference type="EMBL" id="GBRD01013407">
    <property type="protein sequence ID" value="JAG52419.1"/>
    <property type="molecule type" value="Transcribed_RNA"/>
</dbReference>
<comment type="similarity">
    <text evidence="1">Belongs to the RutC family.</text>
</comment>
<dbReference type="PROSITE" id="PS01094">
    <property type="entry name" value="UPF0076"/>
    <property type="match status" value="1"/>
</dbReference>
<gene>
    <name evidence="2" type="ORF">CM83_14385</name>
</gene>
<reference evidence="2" key="2">
    <citation type="submission" date="2014-07" db="EMBL/GenBank/DDBJ databases">
        <authorList>
            <person name="Hull J."/>
        </authorList>
    </citation>
    <scope>NUCLEOTIDE SEQUENCE</scope>
</reference>
<dbReference type="FunFam" id="3.30.1330.40:FF:000001">
    <property type="entry name" value="L-PSP family endoribonuclease"/>
    <property type="match status" value="1"/>
</dbReference>
<dbReference type="InterPro" id="IPR006056">
    <property type="entry name" value="RidA"/>
</dbReference>
<dbReference type="PANTHER" id="PTHR11803:SF39">
    <property type="entry name" value="2-IMINOBUTANOATE_2-IMINOPROPANOATE DEAMINASE"/>
    <property type="match status" value="1"/>
</dbReference>
<accession>A0A0A9YG76</accession>
<dbReference type="GO" id="GO:0019239">
    <property type="term" value="F:deaminase activity"/>
    <property type="evidence" value="ECO:0007669"/>
    <property type="project" value="TreeGrafter"/>
</dbReference>
<organism evidence="2">
    <name type="scientific">Lygus hesperus</name>
    <name type="common">Western plant bug</name>
    <dbReference type="NCBI Taxonomy" id="30085"/>
    <lineage>
        <taxon>Eukaryota</taxon>
        <taxon>Metazoa</taxon>
        <taxon>Ecdysozoa</taxon>
        <taxon>Arthropoda</taxon>
        <taxon>Hexapoda</taxon>
        <taxon>Insecta</taxon>
        <taxon>Pterygota</taxon>
        <taxon>Neoptera</taxon>
        <taxon>Paraneoptera</taxon>
        <taxon>Hemiptera</taxon>
        <taxon>Heteroptera</taxon>
        <taxon>Panheteroptera</taxon>
        <taxon>Cimicomorpha</taxon>
        <taxon>Miridae</taxon>
        <taxon>Mirini</taxon>
        <taxon>Lygus</taxon>
    </lineage>
</organism>
<dbReference type="GO" id="GO:0005829">
    <property type="term" value="C:cytosol"/>
    <property type="evidence" value="ECO:0007669"/>
    <property type="project" value="TreeGrafter"/>
</dbReference>
<dbReference type="SUPFAM" id="SSF55298">
    <property type="entry name" value="YjgF-like"/>
    <property type="match status" value="1"/>
</dbReference>
<dbReference type="GO" id="GO:0005739">
    <property type="term" value="C:mitochondrion"/>
    <property type="evidence" value="ECO:0007669"/>
    <property type="project" value="TreeGrafter"/>
</dbReference>
<proteinExistence type="inferred from homology"/>
<dbReference type="NCBIfam" id="TIGR00004">
    <property type="entry name" value="Rid family detoxifying hydrolase"/>
    <property type="match status" value="1"/>
</dbReference>
<protein>
    <submittedName>
        <fullName evidence="2">Uncharacterized protein</fullName>
    </submittedName>
</protein>
<evidence type="ECO:0000256" key="1">
    <source>
        <dbReference type="ARBA" id="ARBA00010552"/>
    </source>
</evidence>
<dbReference type="InterPro" id="IPR019897">
    <property type="entry name" value="RidA_CS"/>
</dbReference>
<dbReference type="CDD" id="cd00448">
    <property type="entry name" value="YjgF_YER057c_UK114_family"/>
    <property type="match status" value="1"/>
</dbReference>
<dbReference type="InterPro" id="IPR006175">
    <property type="entry name" value="YjgF/YER057c/UK114"/>
</dbReference>
<reference evidence="3" key="3">
    <citation type="submission" date="2014-09" db="EMBL/GenBank/DDBJ databases">
        <authorList>
            <person name="Magalhaes I.L.F."/>
            <person name="Oliveira U."/>
            <person name="Santos F.R."/>
            <person name="Vidigal T.H.D.A."/>
            <person name="Brescovit A.D."/>
            <person name="Santos A.J."/>
        </authorList>
    </citation>
    <scope>NUCLEOTIDE SEQUENCE</scope>
</reference>
<dbReference type="Gene3D" id="3.30.1330.40">
    <property type="entry name" value="RutC-like"/>
    <property type="match status" value="1"/>
</dbReference>
<dbReference type="PANTHER" id="PTHR11803">
    <property type="entry name" value="2-IMINOBUTANOATE/2-IMINOPROPANOATE DEAMINASE RIDA"/>
    <property type="match status" value="1"/>
</dbReference>
<dbReference type="Pfam" id="PF01042">
    <property type="entry name" value="Ribonuc_L-PSP"/>
    <property type="match status" value="1"/>
</dbReference>
<dbReference type="InterPro" id="IPR035959">
    <property type="entry name" value="RutC-like_sf"/>
</dbReference>
<dbReference type="EMBL" id="GBHO01011532">
    <property type="protein sequence ID" value="JAG32072.1"/>
    <property type="molecule type" value="Transcribed_RNA"/>
</dbReference>
<evidence type="ECO:0000313" key="3">
    <source>
        <dbReference type="EMBL" id="JAG52419.1"/>
    </source>
</evidence>
<sequence length="136" mass="14396">MSRIIRRVIKTSNAPAPVGPYSQAVQAGDTLYVSGCLGLDKTSLKLVPGGAAQEAEKALENLEAVLSAADTSIAHVVKTTVFLDDINDFAAVNEVYKKHFKDPFPARSCFQVGKLPLGAKVEIEVVAIVGNLVTAE</sequence>
<name>A0A0A9YG76_LYGHE</name>
<reference evidence="2" key="1">
    <citation type="journal article" date="2014" name="PLoS ONE">
        <title>Transcriptome-Based Identification of ABC Transporters in the Western Tarnished Plant Bug Lygus hesperus.</title>
        <authorList>
            <person name="Hull J.J."/>
            <person name="Chaney K."/>
            <person name="Geib S.M."/>
            <person name="Fabrick J.A."/>
            <person name="Brent C.S."/>
            <person name="Walsh D."/>
            <person name="Lavine L.C."/>
        </authorList>
    </citation>
    <scope>NUCLEOTIDE SEQUENCE</scope>
</reference>
<evidence type="ECO:0000313" key="2">
    <source>
        <dbReference type="EMBL" id="JAG32072.1"/>
    </source>
</evidence>
<dbReference type="AlphaFoldDB" id="A0A0A9YG76"/>